<dbReference type="AlphaFoldDB" id="A0AAI9UF66"/>
<evidence type="ECO:0000313" key="3">
    <source>
        <dbReference type="Proteomes" id="UP001239213"/>
    </source>
</evidence>
<comment type="caution">
    <text evidence="2">The sequence shown here is derived from an EMBL/GenBank/DDBJ whole genome shotgun (WGS) entry which is preliminary data.</text>
</comment>
<keyword evidence="3" id="KW-1185">Reference proteome</keyword>
<proteinExistence type="predicted"/>
<reference evidence="2" key="1">
    <citation type="submission" date="2016-11" db="EMBL/GenBank/DDBJ databases">
        <title>The genome sequence of Colletotrichum cuscutae.</title>
        <authorList>
            <person name="Baroncelli R."/>
        </authorList>
    </citation>
    <scope>NUCLEOTIDE SEQUENCE</scope>
    <source>
        <strain evidence="2">IMI 304802</strain>
    </source>
</reference>
<feature type="transmembrane region" description="Helical" evidence="1">
    <location>
        <begin position="13"/>
        <end position="31"/>
    </location>
</feature>
<keyword evidence="1" id="KW-0472">Membrane</keyword>
<name>A0AAI9UF66_9PEZI</name>
<gene>
    <name evidence="2" type="ORF">CCUS01_01706</name>
</gene>
<dbReference type="EMBL" id="MPDP01000282">
    <property type="protein sequence ID" value="KAK1457239.1"/>
    <property type="molecule type" value="Genomic_DNA"/>
</dbReference>
<keyword evidence="1" id="KW-1133">Transmembrane helix</keyword>
<sequence length="113" mass="12341">CSVSFDLVSQPTLSLNVLDFYNLLFLYNLSARRRPTTRSNQQLFQPTVKMKYSVFTLFAVAAAFVAAAPTEMVEKRQAASTVPVNEAAMTDANGNIVPFNTAGVYQANKEAGL</sequence>
<feature type="transmembrane region" description="Helical" evidence="1">
    <location>
        <begin position="52"/>
        <end position="70"/>
    </location>
</feature>
<evidence type="ECO:0000313" key="2">
    <source>
        <dbReference type="EMBL" id="KAK1457239.1"/>
    </source>
</evidence>
<keyword evidence="1" id="KW-0812">Transmembrane</keyword>
<accession>A0AAI9UF66</accession>
<evidence type="ECO:0000256" key="1">
    <source>
        <dbReference type="SAM" id="Phobius"/>
    </source>
</evidence>
<protein>
    <submittedName>
        <fullName evidence="2">Uncharacterized protein</fullName>
    </submittedName>
</protein>
<organism evidence="2 3">
    <name type="scientific">Colletotrichum cuscutae</name>
    <dbReference type="NCBI Taxonomy" id="1209917"/>
    <lineage>
        <taxon>Eukaryota</taxon>
        <taxon>Fungi</taxon>
        <taxon>Dikarya</taxon>
        <taxon>Ascomycota</taxon>
        <taxon>Pezizomycotina</taxon>
        <taxon>Sordariomycetes</taxon>
        <taxon>Hypocreomycetidae</taxon>
        <taxon>Glomerellales</taxon>
        <taxon>Glomerellaceae</taxon>
        <taxon>Colletotrichum</taxon>
        <taxon>Colletotrichum acutatum species complex</taxon>
    </lineage>
</organism>
<dbReference type="Proteomes" id="UP001239213">
    <property type="component" value="Unassembled WGS sequence"/>
</dbReference>
<feature type="non-terminal residue" evidence="2">
    <location>
        <position position="1"/>
    </location>
</feature>